<proteinExistence type="predicted"/>
<dbReference type="EMBL" id="BART01039823">
    <property type="protein sequence ID" value="GAH23719.1"/>
    <property type="molecule type" value="Genomic_DNA"/>
</dbReference>
<protein>
    <submittedName>
        <fullName evidence="1">Uncharacterized protein</fullName>
    </submittedName>
</protein>
<reference evidence="1" key="1">
    <citation type="journal article" date="2014" name="Front. Microbiol.">
        <title>High frequency of phylogenetically diverse reductive dehalogenase-homologous genes in deep subseafloor sedimentary metagenomes.</title>
        <authorList>
            <person name="Kawai M."/>
            <person name="Futagami T."/>
            <person name="Toyoda A."/>
            <person name="Takaki Y."/>
            <person name="Nishi S."/>
            <person name="Hori S."/>
            <person name="Arai W."/>
            <person name="Tsubouchi T."/>
            <person name="Morono Y."/>
            <person name="Uchiyama I."/>
            <person name="Ito T."/>
            <person name="Fujiyama A."/>
            <person name="Inagaki F."/>
            <person name="Takami H."/>
        </authorList>
    </citation>
    <scope>NUCLEOTIDE SEQUENCE</scope>
    <source>
        <strain evidence="1">Expedition CK06-06</strain>
    </source>
</reference>
<sequence length="108" mass="11653">GRDPVAADTLEFPYTLHFDKLQLEAGDINTPAADSATDDSIGALWPDDYFNGWTIHIMAGRGRGNYAVVTDYTGVSGKFSITEWISPDGSTVGTTPNSESICSYRITT</sequence>
<organism evidence="1">
    <name type="scientific">marine sediment metagenome</name>
    <dbReference type="NCBI Taxonomy" id="412755"/>
    <lineage>
        <taxon>unclassified sequences</taxon>
        <taxon>metagenomes</taxon>
        <taxon>ecological metagenomes</taxon>
    </lineage>
</organism>
<evidence type="ECO:0000313" key="1">
    <source>
        <dbReference type="EMBL" id="GAH23719.1"/>
    </source>
</evidence>
<feature type="non-terminal residue" evidence="1">
    <location>
        <position position="1"/>
    </location>
</feature>
<dbReference type="AlphaFoldDB" id="X1F2W7"/>
<gene>
    <name evidence="1" type="ORF">S01H4_65216</name>
</gene>
<name>X1F2W7_9ZZZZ</name>
<comment type="caution">
    <text evidence="1">The sequence shown here is derived from an EMBL/GenBank/DDBJ whole genome shotgun (WGS) entry which is preliminary data.</text>
</comment>
<accession>X1F2W7</accession>